<organism evidence="1 2">
    <name type="scientific">Paeniglutamicibacter cryotolerans</name>
    <dbReference type="NCBI Taxonomy" id="670079"/>
    <lineage>
        <taxon>Bacteria</taxon>
        <taxon>Bacillati</taxon>
        <taxon>Actinomycetota</taxon>
        <taxon>Actinomycetes</taxon>
        <taxon>Micrococcales</taxon>
        <taxon>Micrococcaceae</taxon>
        <taxon>Paeniglutamicibacter</taxon>
    </lineage>
</organism>
<name>A0A839QQ15_9MICC</name>
<dbReference type="GO" id="GO:0016740">
    <property type="term" value="F:transferase activity"/>
    <property type="evidence" value="ECO:0007669"/>
    <property type="project" value="UniProtKB-KW"/>
</dbReference>
<keyword evidence="1" id="KW-0808">Transferase</keyword>
<comment type="caution">
    <text evidence="1">The sequence shown here is derived from an EMBL/GenBank/DDBJ whole genome shotgun (WGS) entry which is preliminary data.</text>
</comment>
<dbReference type="AlphaFoldDB" id="A0A839QQ15"/>
<proteinExistence type="predicted"/>
<sequence>MTIPVNVIGRVPVLAVPSGSAPNGVPTGVQIVGRTYDDATLFTLGAALEQALSLWTADAWWPNI</sequence>
<accession>A0A839QQ15</accession>
<dbReference type="SUPFAM" id="SSF75304">
    <property type="entry name" value="Amidase signature (AS) enzymes"/>
    <property type="match status" value="1"/>
</dbReference>
<evidence type="ECO:0000313" key="2">
    <source>
        <dbReference type="Proteomes" id="UP000523000"/>
    </source>
</evidence>
<dbReference type="EMBL" id="JACHVS010000001">
    <property type="protein sequence ID" value="MBB2995342.1"/>
    <property type="molecule type" value="Genomic_DNA"/>
</dbReference>
<evidence type="ECO:0000313" key="1">
    <source>
        <dbReference type="EMBL" id="MBB2995342.1"/>
    </source>
</evidence>
<dbReference type="InterPro" id="IPR036928">
    <property type="entry name" value="AS_sf"/>
</dbReference>
<reference evidence="1 2" key="1">
    <citation type="submission" date="2020-08" db="EMBL/GenBank/DDBJ databases">
        <title>Sequencing the genomes of 1000 actinobacteria strains.</title>
        <authorList>
            <person name="Klenk H.-P."/>
        </authorList>
    </citation>
    <scope>NUCLEOTIDE SEQUENCE [LARGE SCALE GENOMIC DNA]</scope>
    <source>
        <strain evidence="1 2">DSM 22826</strain>
    </source>
</reference>
<protein>
    <submittedName>
        <fullName evidence="1">Asp-tRNA(Asn)/Glu-tRNA(Gln) amidotransferase A subunit family amidase</fullName>
    </submittedName>
</protein>
<keyword evidence="2" id="KW-1185">Reference proteome</keyword>
<dbReference type="Proteomes" id="UP000523000">
    <property type="component" value="Unassembled WGS sequence"/>
</dbReference>
<dbReference type="RefSeq" id="WP_221184403.1">
    <property type="nucleotide sequence ID" value="NZ_BAABGK010000022.1"/>
</dbReference>
<dbReference type="Gene3D" id="3.90.1300.10">
    <property type="entry name" value="Amidase signature (AS) domain"/>
    <property type="match status" value="1"/>
</dbReference>
<gene>
    <name evidence="1" type="ORF">E9229_001533</name>
</gene>